<evidence type="ECO:0000259" key="3">
    <source>
        <dbReference type="Pfam" id="PF16220"/>
    </source>
</evidence>
<dbReference type="InterPro" id="IPR012373">
    <property type="entry name" value="Ferrdict_sens_TM"/>
</dbReference>
<dbReference type="PIRSF" id="PIRSF018266">
    <property type="entry name" value="FecR"/>
    <property type="match status" value="1"/>
</dbReference>
<name>A0ABN1H4Y1_9CAUL</name>
<dbReference type="RefSeq" id="WP_343794626.1">
    <property type="nucleotide sequence ID" value="NZ_BAAAGA010000007.1"/>
</dbReference>
<dbReference type="Pfam" id="PF16220">
    <property type="entry name" value="DUF4880"/>
    <property type="match status" value="1"/>
</dbReference>
<dbReference type="EMBL" id="BAAAGA010000007">
    <property type="protein sequence ID" value="GAA0629074.1"/>
    <property type="molecule type" value="Genomic_DNA"/>
</dbReference>
<feature type="transmembrane region" description="Helical" evidence="1">
    <location>
        <begin position="78"/>
        <end position="100"/>
    </location>
</feature>
<keyword evidence="1" id="KW-1133">Transmembrane helix</keyword>
<keyword evidence="1" id="KW-0472">Membrane</keyword>
<dbReference type="Proteomes" id="UP001501352">
    <property type="component" value="Unassembled WGS sequence"/>
</dbReference>
<dbReference type="Gene3D" id="2.60.120.1440">
    <property type="match status" value="1"/>
</dbReference>
<protein>
    <submittedName>
        <fullName evidence="4">FecR family protein</fullName>
    </submittedName>
</protein>
<evidence type="ECO:0000259" key="2">
    <source>
        <dbReference type="Pfam" id="PF04773"/>
    </source>
</evidence>
<dbReference type="InterPro" id="IPR032623">
    <property type="entry name" value="FecR_N"/>
</dbReference>
<feature type="domain" description="FecR protein" evidence="2">
    <location>
        <begin position="111"/>
        <end position="196"/>
    </location>
</feature>
<evidence type="ECO:0000313" key="5">
    <source>
        <dbReference type="Proteomes" id="UP001501352"/>
    </source>
</evidence>
<comment type="caution">
    <text evidence="4">The sequence shown here is derived from an EMBL/GenBank/DDBJ whole genome shotgun (WGS) entry which is preliminary data.</text>
</comment>
<accession>A0ABN1H4Y1</accession>
<gene>
    <name evidence="4" type="ORF">GCM10009422_28110</name>
</gene>
<dbReference type="InterPro" id="IPR006860">
    <property type="entry name" value="FecR"/>
</dbReference>
<reference evidence="4 5" key="1">
    <citation type="journal article" date="2019" name="Int. J. Syst. Evol. Microbiol.">
        <title>The Global Catalogue of Microorganisms (GCM) 10K type strain sequencing project: providing services to taxonomists for standard genome sequencing and annotation.</title>
        <authorList>
            <consortium name="The Broad Institute Genomics Platform"/>
            <consortium name="The Broad Institute Genome Sequencing Center for Infectious Disease"/>
            <person name="Wu L."/>
            <person name="Ma J."/>
        </authorList>
    </citation>
    <scope>NUCLEOTIDE SEQUENCE [LARGE SCALE GENOMIC DNA]</scope>
    <source>
        <strain evidence="4 5">JCM 12928</strain>
    </source>
</reference>
<evidence type="ECO:0000313" key="4">
    <source>
        <dbReference type="EMBL" id="GAA0629074.1"/>
    </source>
</evidence>
<proteinExistence type="predicted"/>
<dbReference type="Pfam" id="PF04773">
    <property type="entry name" value="FecR"/>
    <property type="match status" value="1"/>
</dbReference>
<organism evidence="4 5">
    <name type="scientific">Brevundimonas kwangchunensis</name>
    <dbReference type="NCBI Taxonomy" id="322163"/>
    <lineage>
        <taxon>Bacteria</taxon>
        <taxon>Pseudomonadati</taxon>
        <taxon>Pseudomonadota</taxon>
        <taxon>Alphaproteobacteria</taxon>
        <taxon>Caulobacterales</taxon>
        <taxon>Caulobacteraceae</taxon>
        <taxon>Brevundimonas</taxon>
    </lineage>
</organism>
<keyword evidence="1" id="KW-0812">Transmembrane</keyword>
<keyword evidence="5" id="KW-1185">Reference proteome</keyword>
<dbReference type="Gene3D" id="3.55.50.30">
    <property type="match status" value="1"/>
</dbReference>
<dbReference type="PANTHER" id="PTHR30273:SF2">
    <property type="entry name" value="PROTEIN FECR"/>
    <property type="match status" value="1"/>
</dbReference>
<sequence length="312" mass="33977">MNAAEKIDREARAWFVRLNDGEASEADWLGFLDWVEADDAHRLAYDRIEQLWVQLDEPIEITPANDERPQFKPRRAAWLYPGLAAAAAVALAVGVGTSFIGDPAQHYQAGDQPRTIQLEDGSQIVLNRHSEMTVHMKRGSREITLDDGEAAFDVAHDASRPFIVSADGHDVRVLGTAFNVLSHDGRFSVGVARGVVSVTPKGEGLFRLTAGDRVDQSGENAPVLSRVDPARVSAWRDGVLVYRNANVAEIADDLSRYLDKPVTVSPSTLSLRYTGVIQLGDETTMLNQIEDILPVKASDNGAAVALNPRGAD</sequence>
<dbReference type="PANTHER" id="PTHR30273">
    <property type="entry name" value="PERIPLASMIC SIGNAL SENSOR AND SIGMA FACTOR ACTIVATOR FECR-RELATED"/>
    <property type="match status" value="1"/>
</dbReference>
<feature type="domain" description="FecR N-terminal" evidence="3">
    <location>
        <begin position="9"/>
        <end position="51"/>
    </location>
</feature>
<evidence type="ECO:0000256" key="1">
    <source>
        <dbReference type="SAM" id="Phobius"/>
    </source>
</evidence>